<protein>
    <submittedName>
        <fullName evidence="1">Uncharacterized protein</fullName>
    </submittedName>
</protein>
<dbReference type="AlphaFoldDB" id="A0AAP0EDD2"/>
<dbReference type="Proteomes" id="UP001420932">
    <property type="component" value="Unassembled WGS sequence"/>
</dbReference>
<accession>A0AAP0EDD2</accession>
<evidence type="ECO:0000313" key="1">
    <source>
        <dbReference type="EMBL" id="KAK9087143.1"/>
    </source>
</evidence>
<gene>
    <name evidence="1" type="ORF">Syun_029537</name>
</gene>
<proteinExistence type="predicted"/>
<keyword evidence="2" id="KW-1185">Reference proteome</keyword>
<comment type="caution">
    <text evidence="1">The sequence shown here is derived from an EMBL/GenBank/DDBJ whole genome shotgun (WGS) entry which is preliminary data.</text>
</comment>
<sequence>MSRQEVHAALINFEAKLLKIQETKNKMSSLTITAAANAAFVKNQGFVNKFGENQYRASRGGSNSDG</sequence>
<evidence type="ECO:0000313" key="2">
    <source>
        <dbReference type="Proteomes" id="UP001420932"/>
    </source>
</evidence>
<reference evidence="1 2" key="1">
    <citation type="submission" date="2024-01" db="EMBL/GenBank/DDBJ databases">
        <title>Genome assemblies of Stephania.</title>
        <authorList>
            <person name="Yang L."/>
        </authorList>
    </citation>
    <scope>NUCLEOTIDE SEQUENCE [LARGE SCALE GENOMIC DNA]</scope>
    <source>
        <strain evidence="1">YNDBR</strain>
        <tissue evidence="1">Leaf</tissue>
    </source>
</reference>
<dbReference type="EMBL" id="JBBNAF010000013">
    <property type="protein sequence ID" value="KAK9087143.1"/>
    <property type="molecule type" value="Genomic_DNA"/>
</dbReference>
<organism evidence="1 2">
    <name type="scientific">Stephania yunnanensis</name>
    <dbReference type="NCBI Taxonomy" id="152371"/>
    <lineage>
        <taxon>Eukaryota</taxon>
        <taxon>Viridiplantae</taxon>
        <taxon>Streptophyta</taxon>
        <taxon>Embryophyta</taxon>
        <taxon>Tracheophyta</taxon>
        <taxon>Spermatophyta</taxon>
        <taxon>Magnoliopsida</taxon>
        <taxon>Ranunculales</taxon>
        <taxon>Menispermaceae</taxon>
        <taxon>Menispermoideae</taxon>
        <taxon>Cissampelideae</taxon>
        <taxon>Stephania</taxon>
    </lineage>
</organism>
<name>A0AAP0EDD2_9MAGN</name>